<organism evidence="7 8">
    <name type="scientific">Actinocatenispora comari</name>
    <dbReference type="NCBI Taxonomy" id="2807577"/>
    <lineage>
        <taxon>Bacteria</taxon>
        <taxon>Bacillati</taxon>
        <taxon>Actinomycetota</taxon>
        <taxon>Actinomycetes</taxon>
        <taxon>Micromonosporales</taxon>
        <taxon>Micromonosporaceae</taxon>
        <taxon>Actinocatenispora</taxon>
    </lineage>
</organism>
<evidence type="ECO:0000313" key="7">
    <source>
        <dbReference type="EMBL" id="GIL31771.1"/>
    </source>
</evidence>
<evidence type="ECO:0000259" key="6">
    <source>
        <dbReference type="PROSITE" id="PS50850"/>
    </source>
</evidence>
<dbReference type="GO" id="GO:0022857">
    <property type="term" value="F:transmembrane transporter activity"/>
    <property type="evidence" value="ECO:0007669"/>
    <property type="project" value="InterPro"/>
</dbReference>
<keyword evidence="3 5" id="KW-1133">Transmembrane helix</keyword>
<feature type="transmembrane region" description="Helical" evidence="5">
    <location>
        <begin position="239"/>
        <end position="260"/>
    </location>
</feature>
<accession>A0A8J4AI92</accession>
<keyword evidence="8" id="KW-1185">Reference proteome</keyword>
<proteinExistence type="predicted"/>
<dbReference type="PROSITE" id="PS50850">
    <property type="entry name" value="MFS"/>
    <property type="match status" value="1"/>
</dbReference>
<evidence type="ECO:0000256" key="2">
    <source>
        <dbReference type="ARBA" id="ARBA00022692"/>
    </source>
</evidence>
<comment type="subcellular location">
    <subcellularLocation>
        <location evidence="1">Cell membrane</location>
        <topology evidence="1">Multi-pass membrane protein</topology>
    </subcellularLocation>
</comment>
<feature type="transmembrane region" description="Helical" evidence="5">
    <location>
        <begin position="66"/>
        <end position="84"/>
    </location>
</feature>
<dbReference type="Proteomes" id="UP000614996">
    <property type="component" value="Unassembled WGS sequence"/>
</dbReference>
<dbReference type="Pfam" id="PF07690">
    <property type="entry name" value="MFS_1"/>
    <property type="match status" value="1"/>
</dbReference>
<dbReference type="SUPFAM" id="SSF103473">
    <property type="entry name" value="MFS general substrate transporter"/>
    <property type="match status" value="1"/>
</dbReference>
<feature type="transmembrane region" description="Helical" evidence="5">
    <location>
        <begin position="272"/>
        <end position="289"/>
    </location>
</feature>
<dbReference type="InterPro" id="IPR036259">
    <property type="entry name" value="MFS_trans_sf"/>
</dbReference>
<gene>
    <name evidence="7" type="ORF">NUM_70250</name>
</gene>
<feature type="transmembrane region" description="Helical" evidence="5">
    <location>
        <begin position="129"/>
        <end position="150"/>
    </location>
</feature>
<sequence length="382" mass="38435">MIAAFGLGGLTLTAWAPRLPELKAALAVDTGTLGTLLAAVTVGSIAGLSAATPVLHWLGSRRALSGALLLVAGALAVLGAAALLTSVPLIAAAFVLVGLGIGTLDVLINVEGSAVEQAAGRTLMPLMHGAWSVGVAVGSGIGGGCAALHIAPSAQFFGEAVVVAVAALVLARSIPAGTREQDEPARRRSRWAKVGEWLRGWTDWRLLLIGVVMLGVELGEGSANNWLTIAVSDAHGRSPAMAAVFFTVFAAAEASARIFGGPVVDRLGRVRAVRCTTGLGVLGTALFIVGNSPWLVLLGVVLWAVGVSMGFPLGMSAAAESGPNPAARVSVVASIGYLANLAGPPAVGLLARSAGVLRALWLVAALLAIAFAVAGSLRRRSA</sequence>
<dbReference type="InterPro" id="IPR020846">
    <property type="entry name" value="MFS_dom"/>
</dbReference>
<dbReference type="Gene3D" id="1.20.1250.20">
    <property type="entry name" value="MFS general substrate transporter like domains"/>
    <property type="match status" value="2"/>
</dbReference>
<feature type="transmembrane region" description="Helical" evidence="5">
    <location>
        <begin position="156"/>
        <end position="176"/>
    </location>
</feature>
<evidence type="ECO:0000313" key="8">
    <source>
        <dbReference type="Proteomes" id="UP000614996"/>
    </source>
</evidence>
<name>A0A8J4AI92_9ACTN</name>
<feature type="transmembrane region" description="Helical" evidence="5">
    <location>
        <begin position="90"/>
        <end position="108"/>
    </location>
</feature>
<dbReference type="AlphaFoldDB" id="A0A8J4AI92"/>
<protein>
    <submittedName>
        <fullName evidence="7">MFS transporter</fullName>
    </submittedName>
</protein>
<dbReference type="PANTHER" id="PTHR23514">
    <property type="entry name" value="BYPASS OF STOP CODON PROTEIN 6"/>
    <property type="match status" value="1"/>
</dbReference>
<dbReference type="CDD" id="cd17393">
    <property type="entry name" value="MFS_MosC_like"/>
    <property type="match status" value="1"/>
</dbReference>
<evidence type="ECO:0000256" key="3">
    <source>
        <dbReference type="ARBA" id="ARBA00022989"/>
    </source>
</evidence>
<comment type="caution">
    <text evidence="7">The sequence shown here is derived from an EMBL/GenBank/DDBJ whole genome shotgun (WGS) entry which is preliminary data.</text>
</comment>
<dbReference type="EMBL" id="BOPO01000150">
    <property type="protein sequence ID" value="GIL31771.1"/>
    <property type="molecule type" value="Genomic_DNA"/>
</dbReference>
<keyword evidence="4 5" id="KW-0472">Membrane</keyword>
<feature type="transmembrane region" description="Helical" evidence="5">
    <location>
        <begin position="326"/>
        <end position="347"/>
    </location>
</feature>
<feature type="transmembrane region" description="Helical" evidence="5">
    <location>
        <begin position="37"/>
        <end position="59"/>
    </location>
</feature>
<dbReference type="GO" id="GO:0005886">
    <property type="term" value="C:plasma membrane"/>
    <property type="evidence" value="ECO:0007669"/>
    <property type="project" value="UniProtKB-SubCell"/>
</dbReference>
<feature type="transmembrane region" description="Helical" evidence="5">
    <location>
        <begin position="197"/>
        <end position="219"/>
    </location>
</feature>
<dbReference type="InterPro" id="IPR011701">
    <property type="entry name" value="MFS"/>
</dbReference>
<feature type="transmembrane region" description="Helical" evidence="5">
    <location>
        <begin position="359"/>
        <end position="377"/>
    </location>
</feature>
<dbReference type="InterPro" id="IPR051788">
    <property type="entry name" value="MFS_Transporter"/>
</dbReference>
<evidence type="ECO:0000256" key="5">
    <source>
        <dbReference type="SAM" id="Phobius"/>
    </source>
</evidence>
<reference evidence="8" key="1">
    <citation type="journal article" date="2021" name="Int. J. Syst. Evol. Microbiol.">
        <title>Actinocatenispora comari sp. nov., an endophytic actinomycete isolated from aerial parts of Comarum salesowianum.</title>
        <authorList>
            <person name="Oyunbileg N."/>
            <person name="Iizaka Y."/>
            <person name="Hamada M."/>
            <person name="Davaapurev B.O."/>
            <person name="Fukumoto A."/>
            <person name="Tsetseg B."/>
            <person name="Kato F."/>
            <person name="Tamura T."/>
            <person name="Batkhuu J."/>
            <person name="Anzai Y."/>
        </authorList>
    </citation>
    <scope>NUCLEOTIDE SEQUENCE [LARGE SCALE GENOMIC DNA]</scope>
    <source>
        <strain evidence="8">NUM-2625</strain>
    </source>
</reference>
<feature type="transmembrane region" description="Helical" evidence="5">
    <location>
        <begin position="295"/>
        <end position="314"/>
    </location>
</feature>
<evidence type="ECO:0000256" key="1">
    <source>
        <dbReference type="ARBA" id="ARBA00004651"/>
    </source>
</evidence>
<keyword evidence="2 5" id="KW-0812">Transmembrane</keyword>
<feature type="domain" description="Major facilitator superfamily (MFS) profile" evidence="6">
    <location>
        <begin position="1"/>
        <end position="382"/>
    </location>
</feature>
<dbReference type="PANTHER" id="PTHR23514:SF13">
    <property type="entry name" value="INNER MEMBRANE PROTEIN YBJJ"/>
    <property type="match status" value="1"/>
</dbReference>
<evidence type="ECO:0000256" key="4">
    <source>
        <dbReference type="ARBA" id="ARBA00023136"/>
    </source>
</evidence>